<dbReference type="InterPro" id="IPR023997">
    <property type="entry name" value="TonB-dep_OMP_SusC/RagA_CS"/>
</dbReference>
<evidence type="ECO:0000256" key="1">
    <source>
        <dbReference type="ARBA" id="ARBA00022729"/>
    </source>
</evidence>
<evidence type="ECO:0000256" key="3">
    <source>
        <dbReference type="SAM" id="SignalP"/>
    </source>
</evidence>
<feature type="chain" id="PRO_5046083456" evidence="3">
    <location>
        <begin position="34"/>
        <end position="1075"/>
    </location>
</feature>
<dbReference type="Gene3D" id="2.170.130.10">
    <property type="entry name" value="TonB-dependent receptor, plug domain"/>
    <property type="match status" value="1"/>
</dbReference>
<sequence length="1075" mass="120276">MDVFIKKMTMNRHLKKLGFMLSLLCCLSIPLLAAAQTNSQQIVTGKVTDVNGEPLTGVSVLLKNTDVGTSTDADGDFSLVIPDTQGVLAFSYMGFQKLERQVSAGESVQVQLIADQEALSEVVVVGYGTQTKASITGAVSAINSEDIVRTPAVSATSALVGKIPGITSRATDSRPGNGTNLQIRNLGSPLYVIDGVPYSMNDQTTDFGLNSGVSGQNMFNNLGIEDIESITVLKDASAAVYGLRASNGVVLVTTKKGKKNEQASINLTSYYGLQNFTRFPHVANAGQYVRGLLESVQNLGGDPSLLYTPEELAKWEAGTEKGYRSYDYYDIVTRNNVPQAYIGLNTSGGTERSNYYLAVSHINQDAILKDFNFNRTNLQANLSTNIANGLTLGAQVSGRIEDRHNVGVPGLDDYFNPLLSIFSMWPIESPYANDNPNYVHQTHNVNVNPATYTDDITGYVDEITRAMNVNINAQYDFNFGLSVKGLYSYNYTNQDFDGFEYTYKAYRYNEATDTYEDRDPSSGALYGNQNPWREKHKRNVVSNFAQIQLNYEKQFGDHFISGVAAYERSENENSYLAIHSVPPNNYVPLMNFSTQDYLADEWAIEARAGYVGRINYNYKQRYLIEVLGRYDGSFLYHGDKRWGFFPGVSLGWRLSDEPFMKNLTDGVLDDLKLRASYGETGSELGLGTPPTMFSYIGGYNFNQGSAVLDGSYIIGLRPRGLPITNLSWVTNKTMNFGVDFTLFEQKLTGQFDVFERRRSGLPAPKYDVLLPVEVGYTLPVDNLNSDATRGMDGAIGYTNRVGELDYSIGMNATIGRLRSLETYKPRFGNAWEEYRYSVEDRWANVNWGYQVIGQFQSQEEIDNYLVNNDGQGNRSQLPGDLIYKDVNGDGIINGMDERPIGYAQGALPYFNYGLNGSLSIKRFTLSFDFSGGGMQSFLRNWELKFPFQNNGNLIDYFADDHWHRVDPYDPQSEWVAGTYPAFRKDVNNHNNFRKSSFWLTNVRYFRLRNLELAYALPTEWIERVGLKNVRVYVNGTNLFSIDNVKDFGIDPEISSENGLIYPQQKLYNFGINVSL</sequence>
<proteinExistence type="inferred from homology"/>
<evidence type="ECO:0000256" key="2">
    <source>
        <dbReference type="PROSITE-ProRule" id="PRU01360"/>
    </source>
</evidence>
<dbReference type="Pfam" id="PF13715">
    <property type="entry name" value="CarbopepD_reg_2"/>
    <property type="match status" value="1"/>
</dbReference>
<dbReference type="EMBL" id="JBBVGT010000003">
    <property type="protein sequence ID" value="MFB5946816.1"/>
    <property type="molecule type" value="Genomic_DNA"/>
</dbReference>
<keyword evidence="2" id="KW-0812">Transmembrane</keyword>
<organism evidence="5 6">
    <name type="scientific">Albibacterium profundi</name>
    <dbReference type="NCBI Taxonomy" id="3134906"/>
    <lineage>
        <taxon>Bacteria</taxon>
        <taxon>Pseudomonadati</taxon>
        <taxon>Bacteroidota</taxon>
        <taxon>Sphingobacteriia</taxon>
        <taxon>Sphingobacteriales</taxon>
        <taxon>Sphingobacteriaceae</taxon>
        <taxon>Albibacterium</taxon>
    </lineage>
</organism>
<dbReference type="InterPro" id="IPR039426">
    <property type="entry name" value="TonB-dep_rcpt-like"/>
</dbReference>
<dbReference type="Pfam" id="PF07715">
    <property type="entry name" value="Plug"/>
    <property type="match status" value="1"/>
</dbReference>
<comment type="subcellular location">
    <subcellularLocation>
        <location evidence="2">Cell outer membrane</location>
        <topology evidence="2">Multi-pass membrane protein</topology>
    </subcellularLocation>
</comment>
<keyword evidence="2" id="KW-0472">Membrane</keyword>
<keyword evidence="2" id="KW-1134">Transmembrane beta strand</keyword>
<dbReference type="PANTHER" id="PTHR30069:SF29">
    <property type="entry name" value="HEMOGLOBIN AND HEMOGLOBIN-HAPTOGLOBIN-BINDING PROTEIN 1-RELATED"/>
    <property type="match status" value="1"/>
</dbReference>
<dbReference type="SUPFAM" id="SSF49464">
    <property type="entry name" value="Carboxypeptidase regulatory domain-like"/>
    <property type="match status" value="1"/>
</dbReference>
<dbReference type="InterPro" id="IPR023996">
    <property type="entry name" value="TonB-dep_OMP_SusC/RagA"/>
</dbReference>
<reference evidence="5 6" key="1">
    <citation type="submission" date="2024-04" db="EMBL/GenBank/DDBJ databases">
        <title>Albibacterium profundi sp. nov., isolated from sediment of the Challenger Deep of Mariana Trench.</title>
        <authorList>
            <person name="Wang Y."/>
        </authorList>
    </citation>
    <scope>NUCLEOTIDE SEQUENCE [LARGE SCALE GENOMIC DNA]</scope>
    <source>
        <strain evidence="5 6">RHL897</strain>
    </source>
</reference>
<evidence type="ECO:0000259" key="4">
    <source>
        <dbReference type="Pfam" id="PF07715"/>
    </source>
</evidence>
<feature type="signal peptide" evidence="3">
    <location>
        <begin position="1"/>
        <end position="33"/>
    </location>
</feature>
<evidence type="ECO:0000313" key="5">
    <source>
        <dbReference type="EMBL" id="MFB5946816.1"/>
    </source>
</evidence>
<feature type="domain" description="TonB-dependent receptor plug" evidence="4">
    <location>
        <begin position="132"/>
        <end position="249"/>
    </location>
</feature>
<dbReference type="RefSeq" id="WP_375558345.1">
    <property type="nucleotide sequence ID" value="NZ_JBBVGT010000003.1"/>
</dbReference>
<dbReference type="InterPro" id="IPR037066">
    <property type="entry name" value="Plug_dom_sf"/>
</dbReference>
<keyword evidence="2" id="KW-0813">Transport</keyword>
<keyword evidence="1 3" id="KW-0732">Signal</keyword>
<dbReference type="NCBIfam" id="TIGR04057">
    <property type="entry name" value="SusC_RagA_signa"/>
    <property type="match status" value="1"/>
</dbReference>
<dbReference type="NCBIfam" id="TIGR04056">
    <property type="entry name" value="OMP_RagA_SusC"/>
    <property type="match status" value="1"/>
</dbReference>
<comment type="caution">
    <text evidence="5">The sequence shown here is derived from an EMBL/GenBank/DDBJ whole genome shotgun (WGS) entry which is preliminary data.</text>
</comment>
<dbReference type="PANTHER" id="PTHR30069">
    <property type="entry name" value="TONB-DEPENDENT OUTER MEMBRANE RECEPTOR"/>
    <property type="match status" value="1"/>
</dbReference>
<dbReference type="PROSITE" id="PS52016">
    <property type="entry name" value="TONB_DEPENDENT_REC_3"/>
    <property type="match status" value="1"/>
</dbReference>
<accession>A0ABV5CGX5</accession>
<keyword evidence="2" id="KW-0998">Cell outer membrane</keyword>
<evidence type="ECO:0000313" key="6">
    <source>
        <dbReference type="Proteomes" id="UP001580928"/>
    </source>
</evidence>
<protein>
    <submittedName>
        <fullName evidence="5">TonB-dependent receptor</fullName>
    </submittedName>
</protein>
<name>A0ABV5CGX5_9SPHI</name>
<dbReference type="SUPFAM" id="SSF56935">
    <property type="entry name" value="Porins"/>
    <property type="match status" value="1"/>
</dbReference>
<dbReference type="Gene3D" id="2.60.40.1120">
    <property type="entry name" value="Carboxypeptidase-like, regulatory domain"/>
    <property type="match status" value="1"/>
</dbReference>
<comment type="similarity">
    <text evidence="2">Belongs to the TonB-dependent receptor family.</text>
</comment>
<dbReference type="Proteomes" id="UP001580928">
    <property type="component" value="Unassembled WGS sequence"/>
</dbReference>
<dbReference type="InterPro" id="IPR008969">
    <property type="entry name" value="CarboxyPept-like_regulatory"/>
</dbReference>
<gene>
    <name evidence="5" type="ORF">WKR92_13360</name>
</gene>
<keyword evidence="6" id="KW-1185">Reference proteome</keyword>
<keyword evidence="5" id="KW-0675">Receptor</keyword>
<dbReference type="InterPro" id="IPR012910">
    <property type="entry name" value="Plug_dom"/>
</dbReference>